<dbReference type="Gene3D" id="1.10.150.240">
    <property type="entry name" value="Putative phosphatase, domain 2"/>
    <property type="match status" value="1"/>
</dbReference>
<dbReference type="AlphaFoldDB" id="A0ABD7FV22"/>
<dbReference type="EC" id="3.1.3.18" evidence="4"/>
<dbReference type="SUPFAM" id="SSF56784">
    <property type="entry name" value="HAD-like"/>
    <property type="match status" value="1"/>
</dbReference>
<reference evidence="5 6" key="1">
    <citation type="submission" date="2018-06" db="EMBL/GenBank/DDBJ databases">
        <title>Draft genome sequences of nine Vibrio sp. clinical isolates from across the United States representing the closest known relative of Vibrio cholerae.</title>
        <authorList>
            <person name="Islam M.T."/>
            <person name="Liang K."/>
            <person name="Im M.S."/>
            <person name="Winkjer J."/>
            <person name="Busby S."/>
            <person name="Batra D."/>
            <person name="Rowe L."/>
            <person name="Tarr C.L."/>
            <person name="Boucher Y."/>
        </authorList>
    </citation>
    <scope>NUCLEOTIDE SEQUENCE [LARGE SCALE GENOMIC DNA]</scope>
    <source>
        <strain evidence="5 6">2017V-1110</strain>
    </source>
</reference>
<dbReference type="InterPro" id="IPR023214">
    <property type="entry name" value="HAD_sf"/>
</dbReference>
<dbReference type="EMBL" id="QKKU01000064">
    <property type="protein sequence ID" value="RBM67223.1"/>
    <property type="molecule type" value="Genomic_DNA"/>
</dbReference>
<evidence type="ECO:0000256" key="2">
    <source>
        <dbReference type="ARBA" id="ARBA00004818"/>
    </source>
</evidence>
<comment type="catalytic activity">
    <reaction evidence="1">
        <text>2-phosphoglycolate + H2O = glycolate + phosphate</text>
        <dbReference type="Rhea" id="RHEA:14369"/>
        <dbReference type="ChEBI" id="CHEBI:15377"/>
        <dbReference type="ChEBI" id="CHEBI:29805"/>
        <dbReference type="ChEBI" id="CHEBI:43474"/>
        <dbReference type="ChEBI" id="CHEBI:58033"/>
        <dbReference type="EC" id="3.1.3.18"/>
    </reaction>
</comment>
<proteinExistence type="inferred from homology"/>
<dbReference type="InterPro" id="IPR050155">
    <property type="entry name" value="HAD-like_hydrolase_sf"/>
</dbReference>
<dbReference type="PANTHER" id="PTHR43434:SF1">
    <property type="entry name" value="PHOSPHOGLYCOLATE PHOSPHATASE"/>
    <property type="match status" value="1"/>
</dbReference>
<dbReference type="GeneID" id="89514469"/>
<evidence type="ECO:0000313" key="5">
    <source>
        <dbReference type="EMBL" id="RBM67223.1"/>
    </source>
</evidence>
<dbReference type="Gene3D" id="3.40.50.1000">
    <property type="entry name" value="HAD superfamily/HAD-like"/>
    <property type="match status" value="1"/>
</dbReference>
<dbReference type="GO" id="GO:0008967">
    <property type="term" value="F:phosphoglycolate phosphatase activity"/>
    <property type="evidence" value="ECO:0007669"/>
    <property type="project" value="UniProtKB-EC"/>
</dbReference>
<evidence type="ECO:0000313" key="6">
    <source>
        <dbReference type="Proteomes" id="UP000252199"/>
    </source>
</evidence>
<evidence type="ECO:0000256" key="4">
    <source>
        <dbReference type="ARBA" id="ARBA00013078"/>
    </source>
</evidence>
<gene>
    <name evidence="5" type="ORF">DLR72_09845</name>
</gene>
<dbReference type="Proteomes" id="UP000252199">
    <property type="component" value="Unassembled WGS sequence"/>
</dbReference>
<organism evidence="5 6">
    <name type="scientific">Vibrio paracholerae</name>
    <dbReference type="NCBI Taxonomy" id="650003"/>
    <lineage>
        <taxon>Bacteria</taxon>
        <taxon>Pseudomonadati</taxon>
        <taxon>Pseudomonadota</taxon>
        <taxon>Gammaproteobacteria</taxon>
        <taxon>Vibrionales</taxon>
        <taxon>Vibrionaceae</taxon>
        <taxon>Vibrio</taxon>
    </lineage>
</organism>
<evidence type="ECO:0000256" key="3">
    <source>
        <dbReference type="ARBA" id="ARBA00006171"/>
    </source>
</evidence>
<dbReference type="Pfam" id="PF13419">
    <property type="entry name" value="HAD_2"/>
    <property type="match status" value="1"/>
</dbReference>
<comment type="pathway">
    <text evidence="2">Organic acid metabolism; glycolate biosynthesis; glycolate from 2-phosphoglycolate: step 1/1.</text>
</comment>
<dbReference type="InterPro" id="IPR023198">
    <property type="entry name" value="PGP-like_dom2"/>
</dbReference>
<protein>
    <recommendedName>
        <fullName evidence="4">phosphoglycolate phosphatase</fullName>
        <ecNumber evidence="4">3.1.3.18</ecNumber>
    </recommendedName>
</protein>
<sequence length="221" mass="24533">MQAHIIWDWNGTLLDDFHISLKATNTALMGIDVLPLSSEEYRSLYCVPVQDFYHQVLGRKPTLLEWSKIGKKFSQIYKQEVLDAPLAQDAARLLNERQSHSVCSLMEHNLLIKMLSAFGIKGHFSEVNGRTEPLNQEGKSAYLKKHLSQLITRQGINKNEIVLIGDTQDDADAAHALGLSSILYSGGAFSHQRLAATGNPVVNTLAEAVVLADQLVQERAK</sequence>
<dbReference type="InterPro" id="IPR036412">
    <property type="entry name" value="HAD-like_sf"/>
</dbReference>
<name>A0ABD7FV22_9VIBR</name>
<dbReference type="RefSeq" id="WP_069648062.1">
    <property type="nucleotide sequence ID" value="NZ_CAWMWZ010000062.1"/>
</dbReference>
<comment type="caution">
    <text evidence="5">The sequence shown here is derived from an EMBL/GenBank/DDBJ whole genome shotgun (WGS) entry which is preliminary data.</text>
</comment>
<keyword evidence="5" id="KW-0378">Hydrolase</keyword>
<evidence type="ECO:0000256" key="1">
    <source>
        <dbReference type="ARBA" id="ARBA00000830"/>
    </source>
</evidence>
<accession>A0ABD7FV22</accession>
<dbReference type="PANTHER" id="PTHR43434">
    <property type="entry name" value="PHOSPHOGLYCOLATE PHOSPHATASE"/>
    <property type="match status" value="1"/>
</dbReference>
<dbReference type="InterPro" id="IPR041492">
    <property type="entry name" value="HAD_2"/>
</dbReference>
<comment type="similarity">
    <text evidence="3">Belongs to the HAD-like hydrolase superfamily. CbbY/CbbZ/Gph/YieH family.</text>
</comment>